<feature type="transmembrane region" description="Helical" evidence="10">
    <location>
        <begin position="124"/>
        <end position="147"/>
    </location>
</feature>
<evidence type="ECO:0000256" key="9">
    <source>
        <dbReference type="ARBA" id="ARBA00070482"/>
    </source>
</evidence>
<keyword evidence="6 10" id="KW-1133">Transmembrane helix</keyword>
<dbReference type="GO" id="GO:0055085">
    <property type="term" value="P:transmembrane transport"/>
    <property type="evidence" value="ECO:0007669"/>
    <property type="project" value="InterPro"/>
</dbReference>
<dbReference type="PANTHER" id="PTHR30465:SF66">
    <property type="entry name" value="INNER MEMBRANE ABC TRANSPORTER PERMEASE PROTEIN YEJB"/>
    <property type="match status" value="1"/>
</dbReference>
<evidence type="ECO:0000256" key="2">
    <source>
        <dbReference type="ARBA" id="ARBA00022448"/>
    </source>
</evidence>
<dbReference type="Proteomes" id="UP000063387">
    <property type="component" value="Chromosome"/>
</dbReference>
<feature type="transmembrane region" description="Helical" evidence="10">
    <location>
        <begin position="215"/>
        <end position="238"/>
    </location>
</feature>
<dbReference type="InterPro" id="IPR000515">
    <property type="entry name" value="MetI-like"/>
</dbReference>
<dbReference type="NCBIfam" id="NF011712">
    <property type="entry name" value="PRK15133.1"/>
    <property type="match status" value="1"/>
</dbReference>
<evidence type="ECO:0000256" key="1">
    <source>
        <dbReference type="ARBA" id="ARBA00004429"/>
    </source>
</evidence>
<feature type="domain" description="ABC transmembrane type-1" evidence="11">
    <location>
        <begin position="124"/>
        <end position="339"/>
    </location>
</feature>
<keyword evidence="7 10" id="KW-0472">Membrane</keyword>
<feature type="transmembrane region" description="Helical" evidence="10">
    <location>
        <begin position="320"/>
        <end position="346"/>
    </location>
</feature>
<feature type="transmembrane region" description="Helical" evidence="10">
    <location>
        <begin position="9"/>
        <end position="30"/>
    </location>
</feature>
<keyword evidence="13" id="KW-1185">Reference proteome</keyword>
<keyword evidence="5 10" id="KW-0812">Transmembrane</keyword>
<dbReference type="PROSITE" id="PS50928">
    <property type="entry name" value="ABC_TM1"/>
    <property type="match status" value="1"/>
</dbReference>
<evidence type="ECO:0000256" key="4">
    <source>
        <dbReference type="ARBA" id="ARBA00022519"/>
    </source>
</evidence>
<protein>
    <recommendedName>
        <fullName evidence="9">Inner membrane ABC transporter permease protein YejB</fullName>
    </recommendedName>
</protein>
<dbReference type="PANTHER" id="PTHR30465">
    <property type="entry name" value="INNER MEMBRANE ABC TRANSPORTER"/>
    <property type="match status" value="1"/>
</dbReference>
<proteinExistence type="inferred from homology"/>
<evidence type="ECO:0000256" key="3">
    <source>
        <dbReference type="ARBA" id="ARBA00022475"/>
    </source>
</evidence>
<dbReference type="InterPro" id="IPR035906">
    <property type="entry name" value="MetI-like_sf"/>
</dbReference>
<comment type="similarity">
    <text evidence="10">Belongs to the binding-protein-dependent transport system permease family.</text>
</comment>
<comment type="function">
    <text evidence="8">Probably part of a binding-protein-dependent transport system. Probably responsible for the translocation of the substrate across the membrane.</text>
</comment>
<feature type="transmembrane region" description="Helical" evidence="10">
    <location>
        <begin position="159"/>
        <end position="185"/>
    </location>
</feature>
<dbReference type="KEGG" id="hco:LOKO_02129"/>
<keyword evidence="3" id="KW-1003">Cell membrane</keyword>
<reference evidence="12 13" key="1">
    <citation type="journal article" date="2016" name="Genome Announc.">
        <title>Draft Genome Sequence of 'Halomonas chromatireducens' Strain AGD 8-3, a Haloalkaliphilic Chromate- and Selenite-Reducing Gammaproteobacterium.</title>
        <authorList>
            <person name="Sharko F.S."/>
            <person name="Shapovalova A.A."/>
            <person name="Tsygankova S.V."/>
            <person name="Komova A.V."/>
            <person name="Boulygina E.S."/>
            <person name="Teslyuk A.B."/>
            <person name="Gotovtsev P.M."/>
            <person name="Namsaraev Z.B."/>
            <person name="Khijniak T.V."/>
            <person name="Nedoluzhko A.V."/>
            <person name="Vasilov R.G."/>
        </authorList>
    </citation>
    <scope>NUCLEOTIDE SEQUENCE [LARGE SCALE GENOMIC DNA]</scope>
    <source>
        <strain evidence="12 13">AGD 8-3</strain>
    </source>
</reference>
<keyword evidence="4" id="KW-0997">Cell inner membrane</keyword>
<dbReference type="GO" id="GO:0042884">
    <property type="term" value="P:microcin transport"/>
    <property type="evidence" value="ECO:0007669"/>
    <property type="project" value="TreeGrafter"/>
</dbReference>
<gene>
    <name evidence="12" type="primary">yejB</name>
    <name evidence="12" type="ORF">LOKO_02129</name>
</gene>
<evidence type="ECO:0000256" key="8">
    <source>
        <dbReference type="ARBA" id="ARBA00053210"/>
    </source>
</evidence>
<organism evidence="12 13">
    <name type="scientific">Halomonas chromatireducens</name>
    <dbReference type="NCBI Taxonomy" id="507626"/>
    <lineage>
        <taxon>Bacteria</taxon>
        <taxon>Pseudomonadati</taxon>
        <taxon>Pseudomonadota</taxon>
        <taxon>Gammaproteobacteria</taxon>
        <taxon>Oceanospirillales</taxon>
        <taxon>Halomonadaceae</taxon>
        <taxon>Halomonas</taxon>
    </lineage>
</organism>
<comment type="subcellular location">
    <subcellularLocation>
        <location evidence="1">Cell inner membrane</location>
        <topology evidence="1">Multi-pass membrane protein</topology>
    </subcellularLocation>
    <subcellularLocation>
        <location evidence="10">Cell membrane</location>
        <topology evidence="10">Multi-pass membrane protein</topology>
    </subcellularLocation>
</comment>
<dbReference type="FunFam" id="1.10.3720.10:FF:000014">
    <property type="entry name" value="Microcin C ABC transporter permease YejB"/>
    <property type="match status" value="1"/>
</dbReference>
<dbReference type="SUPFAM" id="SSF161098">
    <property type="entry name" value="MetI-like"/>
    <property type="match status" value="1"/>
</dbReference>
<dbReference type="RefSeq" id="WP_066448678.1">
    <property type="nucleotide sequence ID" value="NZ_CP014226.1"/>
</dbReference>
<feature type="transmembrane region" description="Helical" evidence="10">
    <location>
        <begin position="273"/>
        <end position="300"/>
    </location>
</feature>
<dbReference type="EMBL" id="CP014226">
    <property type="protein sequence ID" value="AMD01192.1"/>
    <property type="molecule type" value="Genomic_DNA"/>
</dbReference>
<evidence type="ECO:0000256" key="6">
    <source>
        <dbReference type="ARBA" id="ARBA00022989"/>
    </source>
</evidence>
<evidence type="ECO:0000256" key="5">
    <source>
        <dbReference type="ARBA" id="ARBA00022692"/>
    </source>
</evidence>
<evidence type="ECO:0000259" key="11">
    <source>
        <dbReference type="PROSITE" id="PS50928"/>
    </source>
</evidence>
<evidence type="ECO:0000313" key="13">
    <source>
        <dbReference type="Proteomes" id="UP000063387"/>
    </source>
</evidence>
<dbReference type="PATRIC" id="fig|507626.3.peg.2121"/>
<evidence type="ECO:0000313" key="12">
    <source>
        <dbReference type="EMBL" id="AMD01192.1"/>
    </source>
</evidence>
<dbReference type="STRING" id="507626.LOKO_02129"/>
<dbReference type="AlphaFoldDB" id="A0A109ULW9"/>
<keyword evidence="2 10" id="KW-0813">Transport</keyword>
<accession>A0A109ULW9</accession>
<dbReference type="OrthoDB" id="9805855at2"/>
<dbReference type="CDD" id="cd06261">
    <property type="entry name" value="TM_PBP2"/>
    <property type="match status" value="1"/>
</dbReference>
<evidence type="ECO:0000256" key="7">
    <source>
        <dbReference type="ARBA" id="ARBA00023136"/>
    </source>
</evidence>
<dbReference type="GO" id="GO:0005886">
    <property type="term" value="C:plasma membrane"/>
    <property type="evidence" value="ECO:0007669"/>
    <property type="project" value="UniProtKB-SubCell"/>
</dbReference>
<reference evidence="12 13" key="2">
    <citation type="submission" date="2016-02" db="EMBL/GenBank/DDBJ databases">
        <authorList>
            <person name="Wen L."/>
            <person name="He K."/>
            <person name="Yang H."/>
        </authorList>
    </citation>
    <scope>NUCLEOTIDE SEQUENCE [LARGE SCALE GENOMIC DNA]</scope>
    <source>
        <strain evidence="12 13">AGD 8-3</strain>
    </source>
</reference>
<sequence>MSRYILRRLLLMIPTLIGIMLLNFIIVQAAPGGPIDQMMARFEGMDAMASTRLDAGGGDVVVRDESRGARGVDPRFIEQLEQQFGFDQPAHIRFLGMMRDYATFDFGNSFFRDRPVVELMIERLPVSISLGLWTTLLVYLISIPLGIRKALHHGSRFDVWTSGLVIVGYAIPGFLFAILLIVLFAGGSYWDFFPLRGLTSPDFHELSTWGKIKDYFWHITLPVVAMTVGSFATLTMLTKNSFLDEIHKQYVLTARAKGASDRRTLYGHVFRNAMLIIIAGMPGALITIFFTGSLLIEVIFSLEGLGLLGFEAVMQRDYPVIFGTLFLYTLIGLVLKLVSDLTYVWVDPRIDFETRES</sequence>
<evidence type="ECO:0000256" key="10">
    <source>
        <dbReference type="RuleBase" id="RU363032"/>
    </source>
</evidence>
<dbReference type="Pfam" id="PF00528">
    <property type="entry name" value="BPD_transp_1"/>
    <property type="match status" value="1"/>
</dbReference>
<name>A0A109ULW9_9GAMM</name>
<dbReference type="Gene3D" id="1.10.3720.10">
    <property type="entry name" value="MetI-like"/>
    <property type="match status" value="1"/>
</dbReference>